<keyword evidence="3" id="KW-1185">Reference proteome</keyword>
<dbReference type="Gramene" id="KQK94674">
    <property type="protein sequence ID" value="KQK94674"/>
    <property type="gene ID" value="SETIT_027040mg"/>
</dbReference>
<reference evidence="3" key="1">
    <citation type="journal article" date="2012" name="Nat. Biotechnol.">
        <title>Reference genome sequence of the model plant Setaria.</title>
        <authorList>
            <person name="Bennetzen J.L."/>
            <person name="Schmutz J."/>
            <person name="Wang H."/>
            <person name="Percifield R."/>
            <person name="Hawkins J."/>
            <person name="Pontaroli A.C."/>
            <person name="Estep M."/>
            <person name="Feng L."/>
            <person name="Vaughn J.N."/>
            <person name="Grimwood J."/>
            <person name="Jenkins J."/>
            <person name="Barry K."/>
            <person name="Lindquist E."/>
            <person name="Hellsten U."/>
            <person name="Deshpande S."/>
            <person name="Wang X."/>
            <person name="Wu X."/>
            <person name="Mitros T."/>
            <person name="Triplett J."/>
            <person name="Yang X."/>
            <person name="Ye C.Y."/>
            <person name="Mauro-Herrera M."/>
            <person name="Wang L."/>
            <person name="Li P."/>
            <person name="Sharma M."/>
            <person name="Sharma R."/>
            <person name="Ronald P.C."/>
            <person name="Panaud O."/>
            <person name="Kellogg E.A."/>
            <person name="Brutnell T.P."/>
            <person name="Doust A.N."/>
            <person name="Tuskan G.A."/>
            <person name="Rokhsar D."/>
            <person name="Devos K.M."/>
        </authorList>
    </citation>
    <scope>NUCLEOTIDE SEQUENCE [LARGE SCALE GENOMIC DNA]</scope>
    <source>
        <strain evidence="3">cv. Yugu1</strain>
    </source>
</reference>
<name>K3ZKD4_SETIT</name>
<dbReference type="AlphaFoldDB" id="K3ZKD4"/>
<reference evidence="2" key="2">
    <citation type="submission" date="2018-08" db="UniProtKB">
        <authorList>
            <consortium name="EnsemblPlants"/>
        </authorList>
    </citation>
    <scope>IDENTIFICATION</scope>
    <source>
        <strain evidence="2">Yugu1</strain>
    </source>
</reference>
<dbReference type="InParanoid" id="K3ZKD4"/>
<evidence type="ECO:0000313" key="3">
    <source>
        <dbReference type="Proteomes" id="UP000004995"/>
    </source>
</evidence>
<evidence type="ECO:0000313" key="2">
    <source>
        <dbReference type="EnsemblPlants" id="KQK94674"/>
    </source>
</evidence>
<feature type="region of interest" description="Disordered" evidence="1">
    <location>
        <begin position="1"/>
        <end position="30"/>
    </location>
</feature>
<dbReference type="EMBL" id="AGNK02004952">
    <property type="status" value="NOT_ANNOTATED_CDS"/>
    <property type="molecule type" value="Genomic_DNA"/>
</dbReference>
<organism evidence="2 3">
    <name type="scientific">Setaria italica</name>
    <name type="common">Foxtail millet</name>
    <name type="synonym">Panicum italicum</name>
    <dbReference type="NCBI Taxonomy" id="4555"/>
    <lineage>
        <taxon>Eukaryota</taxon>
        <taxon>Viridiplantae</taxon>
        <taxon>Streptophyta</taxon>
        <taxon>Embryophyta</taxon>
        <taxon>Tracheophyta</taxon>
        <taxon>Spermatophyta</taxon>
        <taxon>Magnoliopsida</taxon>
        <taxon>Liliopsida</taxon>
        <taxon>Poales</taxon>
        <taxon>Poaceae</taxon>
        <taxon>PACMAD clade</taxon>
        <taxon>Panicoideae</taxon>
        <taxon>Panicodae</taxon>
        <taxon>Paniceae</taxon>
        <taxon>Cenchrinae</taxon>
        <taxon>Setaria</taxon>
    </lineage>
</organism>
<protein>
    <submittedName>
        <fullName evidence="2">Uncharacterized protein</fullName>
    </submittedName>
</protein>
<evidence type="ECO:0000256" key="1">
    <source>
        <dbReference type="SAM" id="MobiDB-lite"/>
    </source>
</evidence>
<dbReference type="Proteomes" id="UP000004995">
    <property type="component" value="Unassembled WGS sequence"/>
</dbReference>
<sequence>MDLEPRSYLRHTWPPVAPPPTRSLLGGSASTCLGTPASPALTRWEEASKNLMIRGLLLPIQGSDSRSPPPIHHPPRTMTIATLLILCCCSPWRRGEVRGGQLARPASPSAAWR</sequence>
<dbReference type="EnsemblPlants" id="KQK94674">
    <property type="protein sequence ID" value="KQK94674"/>
    <property type="gene ID" value="SETIT_027040mg"/>
</dbReference>
<dbReference type="HOGENOM" id="CLU_2137852_0_0_1"/>
<proteinExistence type="predicted"/>
<accession>K3ZKD4</accession>